<name>A0A1R4ET91_9MICO</name>
<dbReference type="PRINTS" id="PR00080">
    <property type="entry name" value="SDRFAMILY"/>
</dbReference>
<dbReference type="PRINTS" id="PR00081">
    <property type="entry name" value="GDHRDH"/>
</dbReference>
<dbReference type="Pfam" id="PF13561">
    <property type="entry name" value="adh_short_C2"/>
    <property type="match status" value="1"/>
</dbReference>
<dbReference type="InterPro" id="IPR002347">
    <property type="entry name" value="SDR_fam"/>
</dbReference>
<dbReference type="PANTHER" id="PTHR24321">
    <property type="entry name" value="DEHYDROGENASES, SHORT CHAIN"/>
    <property type="match status" value="1"/>
</dbReference>
<evidence type="ECO:0000313" key="4">
    <source>
        <dbReference type="Proteomes" id="UP000195787"/>
    </source>
</evidence>
<dbReference type="GeneID" id="303171742"/>
<dbReference type="Gene3D" id="3.40.50.720">
    <property type="entry name" value="NAD(P)-binding Rossmann-like Domain"/>
    <property type="match status" value="1"/>
</dbReference>
<dbReference type="PANTHER" id="PTHR24321:SF8">
    <property type="entry name" value="ESTRADIOL 17-BETA-DEHYDROGENASE 8-RELATED"/>
    <property type="match status" value="1"/>
</dbReference>
<evidence type="ECO:0000256" key="1">
    <source>
        <dbReference type="ARBA" id="ARBA00006484"/>
    </source>
</evidence>
<dbReference type="CDD" id="cd05233">
    <property type="entry name" value="SDR_c"/>
    <property type="match status" value="1"/>
</dbReference>
<organism evidence="3 4">
    <name type="scientific">Agrococcus casei LMG 22410</name>
    <dbReference type="NCBI Taxonomy" id="1255656"/>
    <lineage>
        <taxon>Bacteria</taxon>
        <taxon>Bacillati</taxon>
        <taxon>Actinomycetota</taxon>
        <taxon>Actinomycetes</taxon>
        <taxon>Micrococcales</taxon>
        <taxon>Microbacteriaceae</taxon>
        <taxon>Agrococcus</taxon>
    </lineage>
</organism>
<dbReference type="NCBIfam" id="NF005559">
    <property type="entry name" value="PRK07231.1"/>
    <property type="match status" value="1"/>
</dbReference>
<dbReference type="EMBL" id="FUHU01000003">
    <property type="protein sequence ID" value="SJM46831.1"/>
    <property type="molecule type" value="Genomic_DNA"/>
</dbReference>
<keyword evidence="2 3" id="KW-0560">Oxidoreductase</keyword>
<evidence type="ECO:0000313" key="3">
    <source>
        <dbReference type="EMBL" id="SJM46831.1"/>
    </source>
</evidence>
<evidence type="ECO:0000256" key="2">
    <source>
        <dbReference type="ARBA" id="ARBA00023002"/>
    </source>
</evidence>
<proteinExistence type="inferred from homology"/>
<dbReference type="FunFam" id="3.40.50.720:FF:000084">
    <property type="entry name" value="Short-chain dehydrogenase reductase"/>
    <property type="match status" value="1"/>
</dbReference>
<dbReference type="InterPro" id="IPR020904">
    <property type="entry name" value="Sc_DH/Rdtase_CS"/>
</dbReference>
<reference evidence="3 4" key="1">
    <citation type="submission" date="2017-02" db="EMBL/GenBank/DDBJ databases">
        <authorList>
            <person name="Peterson S.W."/>
        </authorList>
    </citation>
    <scope>NUCLEOTIDE SEQUENCE [LARGE SCALE GENOMIC DNA]</scope>
    <source>
        <strain evidence="3 4">LMG 22410</strain>
    </source>
</reference>
<dbReference type="SUPFAM" id="SSF51735">
    <property type="entry name" value="NAD(P)-binding Rossmann-fold domains"/>
    <property type="match status" value="1"/>
</dbReference>
<dbReference type="GO" id="GO:0004316">
    <property type="term" value="F:3-oxoacyl-[acyl-carrier-protein] reductase (NADPH) activity"/>
    <property type="evidence" value="ECO:0007669"/>
    <property type="project" value="UniProtKB-EC"/>
</dbReference>
<dbReference type="Proteomes" id="UP000195787">
    <property type="component" value="Unassembled WGS sequence"/>
</dbReference>
<dbReference type="EC" id="1.1.1.100" evidence="3"/>
<gene>
    <name evidence="3" type="ORF">CZ674_00775</name>
</gene>
<dbReference type="OrthoDB" id="517007at2"/>
<dbReference type="PROSITE" id="PS00061">
    <property type="entry name" value="ADH_SHORT"/>
    <property type="match status" value="1"/>
</dbReference>
<dbReference type="RefSeq" id="WP_086990174.1">
    <property type="nucleotide sequence ID" value="NZ_FUHU01000003.1"/>
</dbReference>
<dbReference type="AlphaFoldDB" id="A0A1R4ET91"/>
<protein>
    <submittedName>
        <fullName evidence="3">3-oxoacyl-[acyl-carrier protein] reductase</fullName>
        <ecNumber evidence="3">1.1.1.100</ecNumber>
    </submittedName>
</protein>
<keyword evidence="4" id="KW-1185">Reference proteome</keyword>
<accession>A0A1R4ET91</accession>
<sequence>MDFSNKVALVTGGGSGIGEQVSKDLAAGGAKVLVTDIDLSAAERVTEEIKSAGGSAVAFKYDTTSPDEAQAAVAKAVEEFGGLHLTVNNAGIGGAPARTADVEVADWERVVNINLNGVFYGMKAQIPELLKHAKESAIVNIASIHGSVAAPMSSAYTATKHAVVGLTKNAAAEYGADGLRINSVGPGYIKTPLLEKHLDEATMKALEGKHSLGRLGTSEEVSQLVLFLLSEEASFVTGSYHLVDGGYTAV</sequence>
<dbReference type="InterPro" id="IPR036291">
    <property type="entry name" value="NAD(P)-bd_dom_sf"/>
</dbReference>
<comment type="similarity">
    <text evidence="1">Belongs to the short-chain dehydrogenases/reductases (SDR) family.</text>
</comment>